<gene>
    <name evidence="1" type="ORF">LCGC14_3075170</name>
</gene>
<dbReference type="AlphaFoldDB" id="A0A0F8WFM5"/>
<reference evidence="1" key="1">
    <citation type="journal article" date="2015" name="Nature">
        <title>Complex archaea that bridge the gap between prokaryotes and eukaryotes.</title>
        <authorList>
            <person name="Spang A."/>
            <person name="Saw J.H."/>
            <person name="Jorgensen S.L."/>
            <person name="Zaremba-Niedzwiedzka K."/>
            <person name="Martijn J."/>
            <person name="Lind A.E."/>
            <person name="van Eijk R."/>
            <person name="Schleper C."/>
            <person name="Guy L."/>
            <person name="Ettema T.J."/>
        </authorList>
    </citation>
    <scope>NUCLEOTIDE SEQUENCE</scope>
</reference>
<sequence>MTDKEQELRGKMEETAWTFLEGV</sequence>
<comment type="caution">
    <text evidence="1">The sequence shown here is derived from an EMBL/GenBank/DDBJ whole genome shotgun (WGS) entry which is preliminary data.</text>
</comment>
<accession>A0A0F8WFM5</accession>
<dbReference type="EMBL" id="LAZR01065518">
    <property type="protein sequence ID" value="KKK55378.1"/>
    <property type="molecule type" value="Genomic_DNA"/>
</dbReference>
<organism evidence="1">
    <name type="scientific">marine sediment metagenome</name>
    <dbReference type="NCBI Taxonomy" id="412755"/>
    <lineage>
        <taxon>unclassified sequences</taxon>
        <taxon>metagenomes</taxon>
        <taxon>ecological metagenomes</taxon>
    </lineage>
</organism>
<name>A0A0F8WFM5_9ZZZZ</name>
<protein>
    <submittedName>
        <fullName evidence="1">Uncharacterized protein</fullName>
    </submittedName>
</protein>
<evidence type="ECO:0000313" key="1">
    <source>
        <dbReference type="EMBL" id="KKK55378.1"/>
    </source>
</evidence>
<proteinExistence type="predicted"/>
<feature type="non-terminal residue" evidence="1">
    <location>
        <position position="23"/>
    </location>
</feature>